<proteinExistence type="inferred from homology"/>
<keyword evidence="10 11" id="KW-0472">Membrane</keyword>
<dbReference type="GO" id="GO:0016323">
    <property type="term" value="C:basolateral plasma membrane"/>
    <property type="evidence" value="ECO:0007669"/>
    <property type="project" value="UniProtKB-SubCell"/>
</dbReference>
<name>A0A151NAT1_ALLMI</name>
<evidence type="ECO:0000256" key="1">
    <source>
        <dbReference type="ARBA" id="ARBA00004554"/>
    </source>
</evidence>
<keyword evidence="7 11" id="KW-1133">Transmembrane helix</keyword>
<dbReference type="PANTHER" id="PTHR11660">
    <property type="entry name" value="SOLUTE CARRIER FAMILY 40 MEMBER"/>
    <property type="match status" value="1"/>
</dbReference>
<keyword evidence="5 11" id="KW-0812">Transmembrane</keyword>
<feature type="transmembrane region" description="Helical" evidence="11">
    <location>
        <begin position="122"/>
        <end position="146"/>
    </location>
</feature>
<evidence type="ECO:0000256" key="7">
    <source>
        <dbReference type="ARBA" id="ARBA00022989"/>
    </source>
</evidence>
<evidence type="ECO:0000256" key="6">
    <source>
        <dbReference type="ARBA" id="ARBA00022723"/>
    </source>
</evidence>
<dbReference type="AlphaFoldDB" id="A0A151NAT1"/>
<dbReference type="EMBL" id="AKHW03003682">
    <property type="protein sequence ID" value="KYO33719.1"/>
    <property type="molecule type" value="Genomic_DNA"/>
</dbReference>
<dbReference type="PANTHER" id="PTHR11660:SF47">
    <property type="entry name" value="SOLUTE CARRIER FAMILY 40 MEMBER 1"/>
    <property type="match status" value="1"/>
</dbReference>
<evidence type="ECO:0000256" key="3">
    <source>
        <dbReference type="ARBA" id="ARBA00022448"/>
    </source>
</evidence>
<dbReference type="Pfam" id="PF06963">
    <property type="entry name" value="FPN1"/>
    <property type="match status" value="1"/>
</dbReference>
<organism evidence="12 13">
    <name type="scientific">Alligator mississippiensis</name>
    <name type="common">American alligator</name>
    <dbReference type="NCBI Taxonomy" id="8496"/>
    <lineage>
        <taxon>Eukaryota</taxon>
        <taxon>Metazoa</taxon>
        <taxon>Chordata</taxon>
        <taxon>Craniata</taxon>
        <taxon>Vertebrata</taxon>
        <taxon>Euteleostomi</taxon>
        <taxon>Archelosauria</taxon>
        <taxon>Archosauria</taxon>
        <taxon>Crocodylia</taxon>
        <taxon>Alligatoridae</taxon>
        <taxon>Alligatorinae</taxon>
        <taxon>Alligator</taxon>
    </lineage>
</organism>
<comment type="caution">
    <text evidence="12">The sequence shown here is derived from an EMBL/GenBank/DDBJ whole genome shotgun (WGS) entry which is preliminary data.</text>
</comment>
<evidence type="ECO:0000256" key="11">
    <source>
        <dbReference type="RuleBase" id="RU365065"/>
    </source>
</evidence>
<protein>
    <recommendedName>
        <fullName evidence="11">Solute carrier family 40 member</fullName>
    </recommendedName>
</protein>
<dbReference type="STRING" id="8496.A0A151NAT1"/>
<accession>A0A151NAT1</accession>
<dbReference type="SUPFAM" id="SSF103473">
    <property type="entry name" value="MFS general substrate transporter"/>
    <property type="match status" value="1"/>
</dbReference>
<gene>
    <name evidence="12" type="primary">SLC40A1</name>
    <name evidence="12" type="ORF">Y1Q_0008845</name>
</gene>
<keyword evidence="13" id="KW-1185">Reference proteome</keyword>
<feature type="transmembrane region" description="Helical" evidence="11">
    <location>
        <begin position="58"/>
        <end position="83"/>
    </location>
</feature>
<evidence type="ECO:0000313" key="13">
    <source>
        <dbReference type="Proteomes" id="UP000050525"/>
    </source>
</evidence>
<dbReference type="InterPro" id="IPR009716">
    <property type="entry name" value="Ferroportin-1"/>
</dbReference>
<evidence type="ECO:0000256" key="10">
    <source>
        <dbReference type="ARBA" id="ARBA00023136"/>
    </source>
</evidence>
<dbReference type="GO" id="GO:0005381">
    <property type="term" value="F:iron ion transmembrane transporter activity"/>
    <property type="evidence" value="ECO:0007669"/>
    <property type="project" value="UniProtKB-UniRule"/>
</dbReference>
<keyword evidence="3 11" id="KW-0813">Transport</keyword>
<dbReference type="GO" id="GO:0046872">
    <property type="term" value="F:metal ion binding"/>
    <property type="evidence" value="ECO:0007669"/>
    <property type="project" value="UniProtKB-KW"/>
</dbReference>
<dbReference type="InterPro" id="IPR036259">
    <property type="entry name" value="MFS_trans_sf"/>
</dbReference>
<keyword evidence="4" id="KW-1003">Cell membrane</keyword>
<reference evidence="12 13" key="1">
    <citation type="journal article" date="2012" name="Genome Biol.">
        <title>Sequencing three crocodilian genomes to illuminate the evolution of archosaurs and amniotes.</title>
        <authorList>
            <person name="St John J.A."/>
            <person name="Braun E.L."/>
            <person name="Isberg S.R."/>
            <person name="Miles L.G."/>
            <person name="Chong A.Y."/>
            <person name="Gongora J."/>
            <person name="Dalzell P."/>
            <person name="Moran C."/>
            <person name="Bed'hom B."/>
            <person name="Abzhanov A."/>
            <person name="Burgess S.C."/>
            <person name="Cooksey A.M."/>
            <person name="Castoe T.A."/>
            <person name="Crawford N.G."/>
            <person name="Densmore L.D."/>
            <person name="Drew J.C."/>
            <person name="Edwards S.V."/>
            <person name="Faircloth B.C."/>
            <person name="Fujita M.K."/>
            <person name="Greenwold M.J."/>
            <person name="Hoffmann F.G."/>
            <person name="Howard J.M."/>
            <person name="Iguchi T."/>
            <person name="Janes D.E."/>
            <person name="Khan S.Y."/>
            <person name="Kohno S."/>
            <person name="de Koning A.J."/>
            <person name="Lance S.L."/>
            <person name="McCarthy F.M."/>
            <person name="McCormack J.E."/>
            <person name="Merchant M.E."/>
            <person name="Peterson D.G."/>
            <person name="Pollock D.D."/>
            <person name="Pourmand N."/>
            <person name="Raney B.J."/>
            <person name="Roessler K.A."/>
            <person name="Sanford J.R."/>
            <person name="Sawyer R.H."/>
            <person name="Schmidt C.J."/>
            <person name="Triplett E.W."/>
            <person name="Tuberville T.D."/>
            <person name="Venegas-Anaya M."/>
            <person name="Howard J.T."/>
            <person name="Jarvis E.D."/>
            <person name="Guillette L.J.Jr."/>
            <person name="Glenn T.C."/>
            <person name="Green R.E."/>
            <person name="Ray D.A."/>
        </authorList>
    </citation>
    <scope>NUCLEOTIDE SEQUENCE [LARGE SCALE GENOMIC DNA]</scope>
    <source>
        <strain evidence="12">KSC_2009_1</strain>
    </source>
</reference>
<feature type="transmembrane region" description="Helical" evidence="11">
    <location>
        <begin position="95"/>
        <end position="116"/>
    </location>
</feature>
<sequence>MSGAAEQASGRGCCGSLITYFTSAKFLLYLGHALSTWGDRMWHFAVSVFLVELYGNSLLLTAVYGLVVAGSVLLLGAIIGDWVDKNSRLKVARTSLVVQNASVIICGIILMLIFLFKAQLLTLYHGWLLTLCYILVITIANIANLASTATAITIQRDWIVVVAGEDRSRLADMNATVRRIDQLTNILAPLAVGQIMTFGSPVIGCGFISGWNLLSMCVEYLLLWKVYQKTPALALKSVSKVEETELKQLNLQKDKELKPTEGVQLIIDKDVAVVEPQREKEISCSSRIAEPFITFRDGWVAYYNQSVFLAGVIAARIGLWSFDLTVTQLLQENVIESERGIINGVQNSMNYLLDLMHFIMVILAPNPEAFGLLVLISVSFVAMGHIMYFRFAQKTLGKQLFVCSTPDPKATSPNSPSCNTSTV</sequence>
<evidence type="ECO:0000313" key="12">
    <source>
        <dbReference type="EMBL" id="KYO33719.1"/>
    </source>
</evidence>
<keyword evidence="9 11" id="KW-0406">Ion transport</keyword>
<evidence type="ECO:0000256" key="8">
    <source>
        <dbReference type="ARBA" id="ARBA00023004"/>
    </source>
</evidence>
<dbReference type="eggNOG" id="KOG2601">
    <property type="taxonomic scope" value="Eukaryota"/>
</dbReference>
<evidence type="ECO:0000256" key="4">
    <source>
        <dbReference type="ARBA" id="ARBA00022475"/>
    </source>
</evidence>
<comment type="function">
    <text evidence="11">May be involved in iron transport and iron homeostasis.</text>
</comment>
<dbReference type="Proteomes" id="UP000050525">
    <property type="component" value="Unassembled WGS sequence"/>
</dbReference>
<keyword evidence="6" id="KW-0479">Metal-binding</keyword>
<evidence type="ECO:0000256" key="2">
    <source>
        <dbReference type="ARBA" id="ARBA00006279"/>
    </source>
</evidence>
<evidence type="ECO:0000256" key="9">
    <source>
        <dbReference type="ARBA" id="ARBA00023065"/>
    </source>
</evidence>
<dbReference type="GO" id="GO:0017046">
    <property type="term" value="F:peptide hormone binding"/>
    <property type="evidence" value="ECO:0007669"/>
    <property type="project" value="TreeGrafter"/>
</dbReference>
<evidence type="ECO:0000256" key="5">
    <source>
        <dbReference type="ARBA" id="ARBA00022692"/>
    </source>
</evidence>
<feature type="transmembrane region" description="Helical" evidence="11">
    <location>
        <begin position="370"/>
        <end position="389"/>
    </location>
</feature>
<comment type="similarity">
    <text evidence="2 11">Belongs to the ferroportin (FP) (TC 2.A.100) family. SLC40A subfamily.</text>
</comment>
<comment type="caution">
    <text evidence="11">Lacks conserved residue(s) required for the propagation of feature annotation.</text>
</comment>
<keyword evidence="8" id="KW-0408">Iron</keyword>
<comment type="subcellular location">
    <subcellularLocation>
        <location evidence="1">Basolateral cell membrane</location>
        <topology evidence="1">Multi-pass membrane protein</topology>
    </subcellularLocation>
    <subcellularLocation>
        <location evidence="11">Membrane</location>
        <topology evidence="11">Multi-pass membrane protein</topology>
    </subcellularLocation>
</comment>
<dbReference type="CDD" id="cd17480">
    <property type="entry name" value="MFS_SLC40A1_like"/>
    <property type="match status" value="1"/>
</dbReference>